<accession>A0A8J4Y717</accession>
<comment type="caution">
    <text evidence="1">The sequence shown here is derived from an EMBL/GenBank/DDBJ whole genome shotgun (WGS) entry which is preliminary data.</text>
</comment>
<organism evidence="1 2">
    <name type="scientific">Chionoecetes opilio</name>
    <name type="common">Atlantic snow crab</name>
    <name type="synonym">Cancer opilio</name>
    <dbReference type="NCBI Taxonomy" id="41210"/>
    <lineage>
        <taxon>Eukaryota</taxon>
        <taxon>Metazoa</taxon>
        <taxon>Ecdysozoa</taxon>
        <taxon>Arthropoda</taxon>
        <taxon>Crustacea</taxon>
        <taxon>Multicrustacea</taxon>
        <taxon>Malacostraca</taxon>
        <taxon>Eumalacostraca</taxon>
        <taxon>Eucarida</taxon>
        <taxon>Decapoda</taxon>
        <taxon>Pleocyemata</taxon>
        <taxon>Brachyura</taxon>
        <taxon>Eubrachyura</taxon>
        <taxon>Majoidea</taxon>
        <taxon>Majidae</taxon>
        <taxon>Chionoecetes</taxon>
    </lineage>
</organism>
<reference evidence="1" key="1">
    <citation type="submission" date="2020-07" db="EMBL/GenBank/DDBJ databases">
        <title>The High-quality genome of the commercially important snow crab, Chionoecetes opilio.</title>
        <authorList>
            <person name="Jeong J.-H."/>
            <person name="Ryu S."/>
        </authorList>
    </citation>
    <scope>NUCLEOTIDE SEQUENCE</scope>
    <source>
        <strain evidence="1">MADBK_172401_WGS</strain>
        <tissue evidence="1">Digestive gland</tissue>
    </source>
</reference>
<dbReference type="OrthoDB" id="6382074at2759"/>
<protein>
    <recommendedName>
        <fullName evidence="3">Transposase</fullName>
    </recommendedName>
</protein>
<dbReference type="AlphaFoldDB" id="A0A8J4Y717"/>
<evidence type="ECO:0008006" key="3">
    <source>
        <dbReference type="Google" id="ProtNLM"/>
    </source>
</evidence>
<gene>
    <name evidence="1" type="ORF">GWK47_006202</name>
</gene>
<dbReference type="InterPro" id="IPR012337">
    <property type="entry name" value="RNaseH-like_sf"/>
</dbReference>
<dbReference type="SUPFAM" id="SSF53098">
    <property type="entry name" value="Ribonuclease H-like"/>
    <property type="match status" value="1"/>
</dbReference>
<name>A0A8J4Y717_CHIOP</name>
<dbReference type="Proteomes" id="UP000770661">
    <property type="component" value="Unassembled WGS sequence"/>
</dbReference>
<evidence type="ECO:0000313" key="1">
    <source>
        <dbReference type="EMBL" id="KAG0721872.1"/>
    </source>
</evidence>
<sequence length="480" mass="53497">MPCQNVIMDDLLEAKLALMSKLRGQFKDLPDVAFCTTLDVWTARRRSYLGMALHWIDPATLAPQSRALCCKRLRGGHTRDKIATEMSSVLEDFGLSEQVKYMVTDSGGNVGQAVGDGLVGAQAVALDTEEQVVQVLVESVDVEAVMAAGDQDTAGQSLPRRVRCASHTRSLLADTTQYFTTSQDPAKHLYQGMKIVVDALWECVESSSHAADRMHQMLGFQWAQQNPTRWHSTFDAIKSLDGAGAKVNAFLRLEKLPCFSPSHFKVMKEYISLYEPVSRALAVLQRAEAALGCVLPTIATLTTKLHRLELHHLRGLRDHLLHRLELHFDKYKNIEFRMATVLAPRFKLQFEDEASAAQITDHIRRAMESLGHRETGEGGHGKTDGDWDDFFGTGVQTTVGSDVLTRYLYDSRSSLSILQEEQYRPLKTLYVQKNAAPASGAAVDSLFNTAAPVLGRRAALGDDTFELLLFLKLNHFYWAR</sequence>
<dbReference type="PANTHER" id="PTHR47501">
    <property type="entry name" value="TRANSPOSASE-RELATED"/>
    <property type="match status" value="1"/>
</dbReference>
<proteinExistence type="predicted"/>
<dbReference type="EMBL" id="JACEEZ010010392">
    <property type="protein sequence ID" value="KAG0721872.1"/>
    <property type="molecule type" value="Genomic_DNA"/>
</dbReference>
<keyword evidence="2" id="KW-1185">Reference proteome</keyword>
<evidence type="ECO:0000313" key="2">
    <source>
        <dbReference type="Proteomes" id="UP000770661"/>
    </source>
</evidence>
<dbReference type="PANTHER" id="PTHR47501:SF5">
    <property type="entry name" value="HAT C-TERMINAL DIMERISATION DOMAIN-CONTAINING PROTEIN"/>
    <property type="match status" value="1"/>
</dbReference>